<accession>A0A939DFD9</accession>
<reference evidence="3" key="1">
    <citation type="submission" date="2021-02" db="EMBL/GenBank/DDBJ databases">
        <title>PHA producing bacteria isolated from coastal sediment in Guangdong, Shenzhen.</title>
        <authorList>
            <person name="Zheng W."/>
            <person name="Yu S."/>
            <person name="Huang Y."/>
        </authorList>
    </citation>
    <scope>NUCLEOTIDE SEQUENCE</scope>
    <source>
        <strain evidence="3">TN14-10</strain>
    </source>
</reference>
<name>A0A939DFD9_9GAMM</name>
<feature type="signal peptide" evidence="2">
    <location>
        <begin position="1"/>
        <end position="20"/>
    </location>
</feature>
<feature type="chain" id="PRO_5037900551" description="DUF4148 domain-containing protein" evidence="2">
    <location>
        <begin position="21"/>
        <end position="100"/>
    </location>
</feature>
<evidence type="ECO:0000256" key="2">
    <source>
        <dbReference type="SAM" id="SignalP"/>
    </source>
</evidence>
<gene>
    <name evidence="3" type="ORF">JYP50_10875</name>
</gene>
<evidence type="ECO:0000313" key="4">
    <source>
        <dbReference type="Proteomes" id="UP000664303"/>
    </source>
</evidence>
<evidence type="ECO:0008006" key="5">
    <source>
        <dbReference type="Google" id="ProtNLM"/>
    </source>
</evidence>
<proteinExistence type="predicted"/>
<dbReference type="EMBL" id="JAFKCZ010000007">
    <property type="protein sequence ID" value="MBN7797098.1"/>
    <property type="molecule type" value="Genomic_DNA"/>
</dbReference>
<feature type="compositionally biased region" description="Basic and acidic residues" evidence="1">
    <location>
        <begin position="81"/>
        <end position="91"/>
    </location>
</feature>
<evidence type="ECO:0000313" key="3">
    <source>
        <dbReference type="EMBL" id="MBN7797098.1"/>
    </source>
</evidence>
<feature type="region of interest" description="Disordered" evidence="1">
    <location>
        <begin position="81"/>
        <end position="100"/>
    </location>
</feature>
<keyword evidence="4" id="KW-1185">Reference proteome</keyword>
<sequence length="100" mass="10574">MKLRSILSSMLLATAPFAGAQDVDYVIVRAATQAEAGAMIQPAVATRETPAVKPAAEVDSGRASTESVTRELDAMLEQRFEHEHAAPERPAARALLVSAS</sequence>
<dbReference type="Proteomes" id="UP000664303">
    <property type="component" value="Unassembled WGS sequence"/>
</dbReference>
<organism evidence="3 4">
    <name type="scientific">Parahaliea mediterranea</name>
    <dbReference type="NCBI Taxonomy" id="651086"/>
    <lineage>
        <taxon>Bacteria</taxon>
        <taxon>Pseudomonadati</taxon>
        <taxon>Pseudomonadota</taxon>
        <taxon>Gammaproteobacteria</taxon>
        <taxon>Cellvibrionales</taxon>
        <taxon>Halieaceae</taxon>
        <taxon>Parahaliea</taxon>
    </lineage>
</organism>
<dbReference type="AlphaFoldDB" id="A0A939DFD9"/>
<protein>
    <recommendedName>
        <fullName evidence="5">DUF4148 domain-containing protein</fullName>
    </recommendedName>
</protein>
<dbReference type="RefSeq" id="WP_206560545.1">
    <property type="nucleotide sequence ID" value="NZ_JAFKCZ010000007.1"/>
</dbReference>
<evidence type="ECO:0000256" key="1">
    <source>
        <dbReference type="SAM" id="MobiDB-lite"/>
    </source>
</evidence>
<keyword evidence="2" id="KW-0732">Signal</keyword>
<comment type="caution">
    <text evidence="3">The sequence shown here is derived from an EMBL/GenBank/DDBJ whole genome shotgun (WGS) entry which is preliminary data.</text>
</comment>